<dbReference type="Pfam" id="PF00990">
    <property type="entry name" value="GGDEF"/>
    <property type="match status" value="1"/>
</dbReference>
<dbReference type="Pfam" id="PF16448">
    <property type="entry name" value="LapD_MoxY_N"/>
    <property type="match status" value="1"/>
</dbReference>
<keyword evidence="1" id="KW-0812">Transmembrane</keyword>
<dbReference type="Gene3D" id="3.30.70.270">
    <property type="match status" value="1"/>
</dbReference>
<evidence type="ECO:0000256" key="1">
    <source>
        <dbReference type="SAM" id="Phobius"/>
    </source>
</evidence>
<name>A0ABY3MUG4_9GAMM</name>
<dbReference type="Gene3D" id="6.20.270.20">
    <property type="entry name" value="LapD/MoxY periplasmic domain"/>
    <property type="match status" value="1"/>
</dbReference>
<dbReference type="InterPro" id="IPR000160">
    <property type="entry name" value="GGDEF_dom"/>
</dbReference>
<feature type="domain" description="EAL" evidence="2">
    <location>
        <begin position="412"/>
        <end position="681"/>
    </location>
</feature>
<dbReference type="CDD" id="cd01948">
    <property type="entry name" value="EAL"/>
    <property type="match status" value="1"/>
</dbReference>
<dbReference type="InterPro" id="IPR050706">
    <property type="entry name" value="Cyclic-di-GMP_PDE-like"/>
</dbReference>
<dbReference type="RefSeq" id="WP_101343641.1">
    <property type="nucleotide sequence ID" value="NZ_PJAI02000018.1"/>
</dbReference>
<sequence>MTVALKTGVSLRTQLYGLLIAITLITFIGSTWVSVDTTRAYLDEQMASHAQDTATSVGLSISPYMDGEDPIIVETMILAIFDSGYYQQVTLTDVDGKVIISHENNKAVSGVPTWFINFFELNPPIMSSEVNNGWNIAGVLSFQSHVGASYEKLWQHAVSNFYSSLLVALFAFLIAHFILRAVLNPLSQVEAQAIAVSKKDFTFIKKLPMTRELKAVINAMNTMVSNTQSSFDLVTKQANKLTNELFIDDLTQLGNRRAFESQFQILVNDMQTNDSATLGLVQLHSLQNINTKLGYKAGDEYVCQAAVLLTEKLKSYAGAKVYRVSGGTFFFTLNNVGEDVAALCKQINNNFSALNSNYYEDGFGKLVATTFSNGIALSGLLSSLDTLLTQEISATSNGDVYNDETLKTPRGLREWSKTIDELVATNHIEFTFQPVISSRSEIIFTDSAATDLIKHENSSINANVLYYELFSQFLNNDEVVANNQLYSMAERTNKSQELDKLVLNKLATLSNFSLNSTIAINLTHQSLHSVDFGQWLVSFIEKNKKSLPKLVFEINEEAILADITSSIRFIQLIKTLDIEVCIDRFGASFTSFKYLKGLDVDYLKIDGAYIHELDNHHENKHFIQAVTQIGHGVGIKILTSHVESIKTMQLLSELDCDGLQGNYIQKTLPLMKKDTDIGCVYSPITVI</sequence>
<gene>
    <name evidence="3" type="ORF">CWS31_013815</name>
</gene>
<organism evidence="3 4">
    <name type="scientific">Colwellia echini</name>
    <dbReference type="NCBI Taxonomy" id="1982103"/>
    <lineage>
        <taxon>Bacteria</taxon>
        <taxon>Pseudomonadati</taxon>
        <taxon>Pseudomonadota</taxon>
        <taxon>Gammaproteobacteria</taxon>
        <taxon>Alteromonadales</taxon>
        <taxon>Colwelliaceae</taxon>
        <taxon>Colwellia</taxon>
    </lineage>
</organism>
<dbReference type="Gene3D" id="3.20.20.450">
    <property type="entry name" value="EAL domain"/>
    <property type="match status" value="1"/>
</dbReference>
<evidence type="ECO:0000313" key="4">
    <source>
        <dbReference type="Proteomes" id="UP000815846"/>
    </source>
</evidence>
<dbReference type="PANTHER" id="PTHR33121">
    <property type="entry name" value="CYCLIC DI-GMP PHOSPHODIESTERASE PDEF"/>
    <property type="match status" value="1"/>
</dbReference>
<feature type="transmembrane region" description="Helical" evidence="1">
    <location>
        <begin position="161"/>
        <end position="179"/>
    </location>
</feature>
<feature type="transmembrane region" description="Helical" evidence="1">
    <location>
        <begin position="15"/>
        <end position="35"/>
    </location>
</feature>
<dbReference type="InterPro" id="IPR042461">
    <property type="entry name" value="LapD_MoxY_peri_C"/>
</dbReference>
<dbReference type="InterPro" id="IPR001633">
    <property type="entry name" value="EAL_dom"/>
</dbReference>
<reference evidence="3 4" key="1">
    <citation type="submission" date="2019-08" db="EMBL/GenBank/DDBJ databases">
        <title>Microbe sample from Colwellia echini.</title>
        <authorList>
            <person name="Christiansen L."/>
            <person name="Pathiraja D."/>
            <person name="Schultz-Johansen M."/>
            <person name="Choi I.-G."/>
            <person name="Stougaard P."/>
        </authorList>
    </citation>
    <scope>NUCLEOTIDE SEQUENCE [LARGE SCALE GENOMIC DNA]</scope>
    <source>
        <strain evidence="3 4">A3</strain>
    </source>
</reference>
<dbReference type="InterPro" id="IPR032244">
    <property type="entry name" value="LapD_MoxY_N"/>
</dbReference>
<protein>
    <submittedName>
        <fullName evidence="3">EAL domain-containing protein</fullName>
    </submittedName>
</protein>
<dbReference type="InterPro" id="IPR043128">
    <property type="entry name" value="Rev_trsase/Diguanyl_cyclase"/>
</dbReference>
<dbReference type="Gene3D" id="3.30.110.200">
    <property type="match status" value="1"/>
</dbReference>
<keyword evidence="4" id="KW-1185">Reference proteome</keyword>
<keyword evidence="1" id="KW-1133">Transmembrane helix</keyword>
<evidence type="ECO:0000313" key="3">
    <source>
        <dbReference type="EMBL" id="TYK64766.1"/>
    </source>
</evidence>
<dbReference type="Proteomes" id="UP000815846">
    <property type="component" value="Unassembled WGS sequence"/>
</dbReference>
<evidence type="ECO:0000259" key="2">
    <source>
        <dbReference type="PROSITE" id="PS50883"/>
    </source>
</evidence>
<dbReference type="SUPFAM" id="SSF55073">
    <property type="entry name" value="Nucleotide cyclase"/>
    <property type="match status" value="1"/>
</dbReference>
<dbReference type="PANTHER" id="PTHR33121:SF79">
    <property type="entry name" value="CYCLIC DI-GMP PHOSPHODIESTERASE PDED-RELATED"/>
    <property type="match status" value="1"/>
</dbReference>
<comment type="caution">
    <text evidence="3">The sequence shown here is derived from an EMBL/GenBank/DDBJ whole genome shotgun (WGS) entry which is preliminary data.</text>
</comment>
<dbReference type="EMBL" id="PJAI02000018">
    <property type="protein sequence ID" value="TYK64766.1"/>
    <property type="molecule type" value="Genomic_DNA"/>
</dbReference>
<dbReference type="SMART" id="SM00267">
    <property type="entry name" value="GGDEF"/>
    <property type="match status" value="1"/>
</dbReference>
<dbReference type="InterPro" id="IPR035919">
    <property type="entry name" value="EAL_sf"/>
</dbReference>
<dbReference type="PROSITE" id="PS50883">
    <property type="entry name" value="EAL"/>
    <property type="match status" value="1"/>
</dbReference>
<dbReference type="InterPro" id="IPR029787">
    <property type="entry name" value="Nucleotide_cyclase"/>
</dbReference>
<proteinExistence type="predicted"/>
<dbReference type="Pfam" id="PF00563">
    <property type="entry name" value="EAL"/>
    <property type="match status" value="1"/>
</dbReference>
<accession>A0ABY3MUG4</accession>
<dbReference type="SUPFAM" id="SSF141868">
    <property type="entry name" value="EAL domain-like"/>
    <property type="match status" value="1"/>
</dbReference>
<dbReference type="SMART" id="SM00052">
    <property type="entry name" value="EAL"/>
    <property type="match status" value="1"/>
</dbReference>
<keyword evidence="1" id="KW-0472">Membrane</keyword>